<organism evidence="2 3">
    <name type="scientific">Candidatus Filomicrobium marinum</name>
    <dbReference type="NCBI Taxonomy" id="1608628"/>
    <lineage>
        <taxon>Bacteria</taxon>
        <taxon>Pseudomonadati</taxon>
        <taxon>Pseudomonadota</taxon>
        <taxon>Alphaproteobacteria</taxon>
        <taxon>Hyphomicrobiales</taxon>
        <taxon>Hyphomicrobiaceae</taxon>
        <taxon>Filomicrobium</taxon>
    </lineage>
</organism>
<sequence>MPCLKRGNDGLAQCVASASRDVPQSAALRVGLRVTLFQIQLEANKHGKDRSCRAAGQRKSKYRAQSKKQIKAR</sequence>
<dbReference type="KEGG" id="fil:BN1229_v1_3448"/>
<keyword evidence="3" id="KW-1185">Reference proteome</keyword>
<dbReference type="KEGG" id="fiy:BN1229_v1_2475"/>
<evidence type="ECO:0000256" key="1">
    <source>
        <dbReference type="SAM" id="MobiDB-lite"/>
    </source>
</evidence>
<feature type="region of interest" description="Disordered" evidence="1">
    <location>
        <begin position="48"/>
        <end position="73"/>
    </location>
</feature>
<reference evidence="3" key="1">
    <citation type="submission" date="2015-02" db="EMBL/GenBank/DDBJ databases">
        <authorList>
            <person name="Chooi Y.-H."/>
        </authorList>
    </citation>
    <scope>NUCLEOTIDE SEQUENCE [LARGE SCALE GENOMIC DNA]</scope>
    <source>
        <strain evidence="3">strain Y</strain>
    </source>
</reference>
<gene>
    <name evidence="2" type="ORF">YBN1229_v1_2475</name>
</gene>
<accession>A0A0D6JH71</accession>
<protein>
    <submittedName>
        <fullName evidence="2">Uncharacterized protein</fullName>
    </submittedName>
</protein>
<dbReference type="AlphaFoldDB" id="A0A0D6JH71"/>
<feature type="compositionally biased region" description="Basic residues" evidence="1">
    <location>
        <begin position="56"/>
        <end position="73"/>
    </location>
</feature>
<name>A0A0D6JH71_9HYPH</name>
<proteinExistence type="predicted"/>
<dbReference type="Proteomes" id="UP000033187">
    <property type="component" value="Chromosome 1"/>
</dbReference>
<evidence type="ECO:0000313" key="3">
    <source>
        <dbReference type="Proteomes" id="UP000033187"/>
    </source>
</evidence>
<dbReference type="EMBL" id="LN829119">
    <property type="protein sequence ID" value="CPR20143.1"/>
    <property type="molecule type" value="Genomic_DNA"/>
</dbReference>
<evidence type="ECO:0000313" key="2">
    <source>
        <dbReference type="EMBL" id="CPR20143.1"/>
    </source>
</evidence>